<name>A0ABR3JRR3_9AGAR</name>
<evidence type="ECO:0000313" key="10">
    <source>
        <dbReference type="EMBL" id="KAL0958251.1"/>
    </source>
</evidence>
<gene>
    <name evidence="10" type="ORF">HGRIS_000404</name>
</gene>
<evidence type="ECO:0000313" key="11">
    <source>
        <dbReference type="Proteomes" id="UP001556367"/>
    </source>
</evidence>
<reference evidence="11" key="1">
    <citation type="submission" date="2024-06" db="EMBL/GenBank/DDBJ databases">
        <title>Multi-omics analyses provide insights into the biosynthesis of the anticancer antibiotic pleurotin in Hohenbuehelia grisea.</title>
        <authorList>
            <person name="Weaver J.A."/>
            <person name="Alberti F."/>
        </authorList>
    </citation>
    <scope>NUCLEOTIDE SEQUENCE [LARGE SCALE GENOMIC DNA]</scope>
    <source>
        <strain evidence="11">T-177</strain>
    </source>
</reference>
<evidence type="ECO:0000256" key="8">
    <source>
        <dbReference type="RuleBase" id="RU361171"/>
    </source>
</evidence>
<dbReference type="NCBIfam" id="TIGR01788">
    <property type="entry name" value="Glu-decarb-GAD"/>
    <property type="match status" value="1"/>
</dbReference>
<dbReference type="InterPro" id="IPR002129">
    <property type="entry name" value="PyrdxlP-dep_de-COase"/>
</dbReference>
<keyword evidence="8" id="KW-0210">Decarboxylase</keyword>
<dbReference type="InterPro" id="IPR010107">
    <property type="entry name" value="Glutamate_decarboxylase"/>
</dbReference>
<organism evidence="10 11">
    <name type="scientific">Hohenbuehelia grisea</name>
    <dbReference type="NCBI Taxonomy" id="104357"/>
    <lineage>
        <taxon>Eukaryota</taxon>
        <taxon>Fungi</taxon>
        <taxon>Dikarya</taxon>
        <taxon>Basidiomycota</taxon>
        <taxon>Agaricomycotina</taxon>
        <taxon>Agaricomycetes</taxon>
        <taxon>Agaricomycetidae</taxon>
        <taxon>Agaricales</taxon>
        <taxon>Pleurotineae</taxon>
        <taxon>Pleurotaceae</taxon>
        <taxon>Hohenbuehelia</taxon>
    </lineage>
</organism>
<comment type="similarity">
    <text evidence="2 7">Belongs to the group II decarboxylase family.</text>
</comment>
<evidence type="ECO:0000256" key="3">
    <source>
        <dbReference type="ARBA" id="ARBA00012421"/>
    </source>
</evidence>
<dbReference type="Pfam" id="PF00282">
    <property type="entry name" value="Pyridoxal_deC"/>
    <property type="match status" value="1"/>
</dbReference>
<comment type="cofactor">
    <cofactor evidence="1 7">
        <name>pyridoxal 5'-phosphate</name>
        <dbReference type="ChEBI" id="CHEBI:597326"/>
    </cofactor>
</comment>
<evidence type="ECO:0000256" key="2">
    <source>
        <dbReference type="ARBA" id="ARBA00009533"/>
    </source>
</evidence>
<keyword evidence="11" id="KW-1185">Reference proteome</keyword>
<comment type="catalytic activity">
    <reaction evidence="6 8">
        <text>L-glutamate + H(+) = 4-aminobutanoate + CO2</text>
        <dbReference type="Rhea" id="RHEA:17785"/>
        <dbReference type="ChEBI" id="CHEBI:15378"/>
        <dbReference type="ChEBI" id="CHEBI:16526"/>
        <dbReference type="ChEBI" id="CHEBI:29985"/>
        <dbReference type="ChEBI" id="CHEBI:59888"/>
        <dbReference type="EC" id="4.1.1.15"/>
    </reaction>
</comment>
<dbReference type="PANTHER" id="PTHR43321:SF3">
    <property type="entry name" value="GLUTAMATE DECARBOXYLASE"/>
    <property type="match status" value="1"/>
</dbReference>
<keyword evidence="5 7" id="KW-0456">Lyase</keyword>
<evidence type="ECO:0000256" key="6">
    <source>
        <dbReference type="ARBA" id="ARBA00048868"/>
    </source>
</evidence>
<sequence length="540" mass="60910">MSLSRHIDPDEVIEKCKDHPHKKHSSKGNRRTLHQSWSRDYDGAVLPKYKLPDHGIPSKSAYQILHDETTLDGNPTLNLASFVHTWMPEEANKLIMENINKNAVDLDEYPATQNIHNRCVSMIADLWKAPKGSKVIGTATAGSSEAVMLGGLAMKKRWQEARKAAGKDHYHPNIVFGSNAQVALEKFARYWDVEARLVPVTVESNFVLNPKDAIQYIDENTIGVMVILGSTYTGHFEDVQEMSDLLDDLQVRTGLDIPIHVDAASGGFFAPFAYPKYKWSFDVSRVNSINVSGHKFGLVYPGLGWILWKDESLLHKDLIFELHYLGSTEYSYTLNFSKPAAPIITQMFNFLNLGMDGYINIARKDLRNARLLSRALESTYFQVLSNIHRPAKGHDNHNHEADDDPEQYQRGLPVVSFRLSDEIQRGYPHIEQVWIQSMLRTKGWIVPNYSAPHGAEDVEILRIVVRETLSEDLIERLIVDILEVTESLLNSESAAAMMATITSSKGSHQPDKEHGRPDNKNFGAAEEGDGQEQYGFSRQC</sequence>
<accession>A0ABR3JRR3</accession>
<evidence type="ECO:0000256" key="7">
    <source>
        <dbReference type="RuleBase" id="RU000382"/>
    </source>
</evidence>
<feature type="region of interest" description="Disordered" evidence="9">
    <location>
        <begin position="502"/>
        <end position="540"/>
    </location>
</feature>
<dbReference type="Gene3D" id="3.90.1150.160">
    <property type="match status" value="1"/>
</dbReference>
<dbReference type="Gene3D" id="4.10.280.50">
    <property type="match status" value="1"/>
</dbReference>
<feature type="compositionally biased region" description="Basic and acidic residues" evidence="9">
    <location>
        <begin position="508"/>
        <end position="519"/>
    </location>
</feature>
<comment type="caution">
    <text evidence="10">The sequence shown here is derived from an EMBL/GenBank/DDBJ whole genome shotgun (WGS) entry which is preliminary data.</text>
</comment>
<dbReference type="InterPro" id="IPR015424">
    <property type="entry name" value="PyrdxlP-dep_Trfase"/>
</dbReference>
<protein>
    <recommendedName>
        <fullName evidence="3 8">Glutamate decarboxylase</fullName>
        <ecNumber evidence="3 8">4.1.1.15</ecNumber>
    </recommendedName>
</protein>
<dbReference type="Proteomes" id="UP001556367">
    <property type="component" value="Unassembled WGS sequence"/>
</dbReference>
<evidence type="ECO:0000256" key="9">
    <source>
        <dbReference type="SAM" id="MobiDB-lite"/>
    </source>
</evidence>
<dbReference type="EMBL" id="JASNQZ010000004">
    <property type="protein sequence ID" value="KAL0958251.1"/>
    <property type="molecule type" value="Genomic_DNA"/>
</dbReference>
<dbReference type="InterPro" id="IPR015421">
    <property type="entry name" value="PyrdxlP-dep_Trfase_major"/>
</dbReference>
<evidence type="ECO:0000256" key="4">
    <source>
        <dbReference type="ARBA" id="ARBA00022898"/>
    </source>
</evidence>
<dbReference type="PANTHER" id="PTHR43321">
    <property type="entry name" value="GLUTAMATE DECARBOXYLASE"/>
    <property type="match status" value="1"/>
</dbReference>
<dbReference type="Gene3D" id="3.40.640.10">
    <property type="entry name" value="Type I PLP-dependent aspartate aminotransferase-like (Major domain)"/>
    <property type="match status" value="1"/>
</dbReference>
<dbReference type="EC" id="4.1.1.15" evidence="3 8"/>
<dbReference type="SUPFAM" id="SSF53383">
    <property type="entry name" value="PLP-dependent transferases"/>
    <property type="match status" value="1"/>
</dbReference>
<evidence type="ECO:0000256" key="5">
    <source>
        <dbReference type="ARBA" id="ARBA00023239"/>
    </source>
</evidence>
<keyword evidence="4 7" id="KW-0663">Pyridoxal phosphate</keyword>
<proteinExistence type="inferred from homology"/>
<evidence type="ECO:0000256" key="1">
    <source>
        <dbReference type="ARBA" id="ARBA00001933"/>
    </source>
</evidence>